<accession>A0A4Q9LSE8</accession>
<dbReference type="InterPro" id="IPR016159">
    <property type="entry name" value="Cullin_repeat-like_dom_sf"/>
</dbReference>
<dbReference type="OrthoDB" id="5581181at2759"/>
<keyword evidence="3" id="KW-1185">Reference proteome</keyword>
<evidence type="ECO:0000256" key="1">
    <source>
        <dbReference type="SAM" id="MobiDB-lite"/>
    </source>
</evidence>
<evidence type="ECO:0000313" key="3">
    <source>
        <dbReference type="Proteomes" id="UP000292282"/>
    </source>
</evidence>
<dbReference type="SUPFAM" id="SSF74788">
    <property type="entry name" value="Cullin repeat-like"/>
    <property type="match status" value="1"/>
</dbReference>
<dbReference type="Gene3D" id="1.20.1310.10">
    <property type="entry name" value="Cullin Repeats"/>
    <property type="match status" value="1"/>
</dbReference>
<feature type="compositionally biased region" description="Gly residues" evidence="1">
    <location>
        <begin position="378"/>
        <end position="393"/>
    </location>
</feature>
<feature type="non-terminal residue" evidence="2">
    <location>
        <position position="422"/>
    </location>
</feature>
<feature type="region of interest" description="Disordered" evidence="1">
    <location>
        <begin position="378"/>
        <end position="422"/>
    </location>
</feature>
<dbReference type="AlphaFoldDB" id="A0A4Q9LSE8"/>
<dbReference type="VEuPathDB" id="MicrosporidiaDB:CWI38_1178p0010"/>
<evidence type="ECO:0000313" key="2">
    <source>
        <dbReference type="EMBL" id="TBU11493.1"/>
    </source>
</evidence>
<gene>
    <name evidence="2" type="ORF">CWI38_1178p0010</name>
</gene>
<proteinExistence type="predicted"/>
<reference evidence="2 3" key="1">
    <citation type="submission" date="2017-12" db="EMBL/GenBank/DDBJ databases">
        <authorList>
            <person name="Pombert J.-F."/>
            <person name="Haag K.L."/>
            <person name="Ebert D."/>
        </authorList>
    </citation>
    <scope>NUCLEOTIDE SEQUENCE [LARGE SCALE GENOMIC DNA]</scope>
    <source>
        <strain evidence="2">IL-G-3</strain>
    </source>
</reference>
<organism evidence="2 3">
    <name type="scientific">Hamiltosporidium tvaerminnensis</name>
    <dbReference type="NCBI Taxonomy" id="1176355"/>
    <lineage>
        <taxon>Eukaryota</taxon>
        <taxon>Fungi</taxon>
        <taxon>Fungi incertae sedis</taxon>
        <taxon>Microsporidia</taxon>
        <taxon>Dubosqiidae</taxon>
        <taxon>Hamiltosporidium</taxon>
    </lineage>
</organism>
<feature type="compositionally biased region" description="Polar residues" evidence="1">
    <location>
        <begin position="413"/>
        <end position="422"/>
    </location>
</feature>
<dbReference type="STRING" id="1176355.A0A4Q9LSE8"/>
<name>A0A4Q9LSE8_9MICR</name>
<protein>
    <submittedName>
        <fullName evidence="2">Uncharacterized protein</fullName>
    </submittedName>
</protein>
<comment type="caution">
    <text evidence="2">The sequence shown here is derived from an EMBL/GenBank/DDBJ whole genome shotgun (WGS) entry which is preliminary data.</text>
</comment>
<dbReference type="EMBL" id="PITK01001178">
    <property type="protein sequence ID" value="TBU11493.1"/>
    <property type="molecule type" value="Genomic_DNA"/>
</dbReference>
<sequence length="422" mass="47570">MNIGRKQISPTEFDNLWKTIEREFTKLTTHSLCNSVLVYNCVYDICTCVNNKYDEKLYWRIGDFLYSQARNHRTIIMQAIGNRHERVDKGVDRINNGIANGIANGINNGINNGIGSSTYTNTCTNTSNNNDIPYTTNPCSNPYTNTTTNTTNTTNNPNPNLTLNTRINNLSTNTPTYTTNPNTTNNNPYTTNSYTTNNNHYIPNTTNNNNHYIPTYTTNPPYTTNPYTTIPTYTTNPPYTTNPTYTTTINTPYIPHFHAHNILQSFSHQFSLFKRNTLSISQMCNFLNETLVSSKTARKIEDFAFLLWERCVIQHIDINFIVNLLISCIDTPTYIRNILLCFKSVIFDINNPLLYYKEVYEERVIKHITCKYSSVGDSKGGSMGGSMGEGVSRGEGYEGVSRGGSMSEGLEGVSNSSSNYKG</sequence>
<dbReference type="Proteomes" id="UP000292282">
    <property type="component" value="Unassembled WGS sequence"/>
</dbReference>